<sequence>MVNGLHLYSVLSKSALQLMPRIHQSN</sequence>
<name>A0A0E9UR21_ANGAN</name>
<protein>
    <submittedName>
        <fullName evidence="1">Uncharacterized protein</fullName>
    </submittedName>
</protein>
<evidence type="ECO:0000313" key="1">
    <source>
        <dbReference type="EMBL" id="JAH68216.1"/>
    </source>
</evidence>
<dbReference type="AlphaFoldDB" id="A0A0E9UR21"/>
<dbReference type="EMBL" id="GBXM01040361">
    <property type="protein sequence ID" value="JAH68216.1"/>
    <property type="molecule type" value="Transcribed_RNA"/>
</dbReference>
<organism evidence="1">
    <name type="scientific">Anguilla anguilla</name>
    <name type="common">European freshwater eel</name>
    <name type="synonym">Muraena anguilla</name>
    <dbReference type="NCBI Taxonomy" id="7936"/>
    <lineage>
        <taxon>Eukaryota</taxon>
        <taxon>Metazoa</taxon>
        <taxon>Chordata</taxon>
        <taxon>Craniata</taxon>
        <taxon>Vertebrata</taxon>
        <taxon>Euteleostomi</taxon>
        <taxon>Actinopterygii</taxon>
        <taxon>Neopterygii</taxon>
        <taxon>Teleostei</taxon>
        <taxon>Anguilliformes</taxon>
        <taxon>Anguillidae</taxon>
        <taxon>Anguilla</taxon>
    </lineage>
</organism>
<proteinExistence type="predicted"/>
<accession>A0A0E9UR21</accession>
<reference evidence="1" key="1">
    <citation type="submission" date="2014-11" db="EMBL/GenBank/DDBJ databases">
        <authorList>
            <person name="Amaro Gonzalez C."/>
        </authorList>
    </citation>
    <scope>NUCLEOTIDE SEQUENCE</scope>
</reference>
<reference evidence="1" key="2">
    <citation type="journal article" date="2015" name="Fish Shellfish Immunol.">
        <title>Early steps in the European eel (Anguilla anguilla)-Vibrio vulnificus interaction in the gills: Role of the RtxA13 toxin.</title>
        <authorList>
            <person name="Callol A."/>
            <person name="Pajuelo D."/>
            <person name="Ebbesson L."/>
            <person name="Teles M."/>
            <person name="MacKenzie S."/>
            <person name="Amaro C."/>
        </authorList>
    </citation>
    <scope>NUCLEOTIDE SEQUENCE</scope>
</reference>